<proteinExistence type="predicted"/>
<reference evidence="1 2" key="1">
    <citation type="submission" date="2018-10" db="EMBL/GenBank/DDBJ databases">
        <title>A novel 6-phage cocktail reduces Pectobacterium atrosepticum soft rot infection in potato tubers under simulated storage conditions.</title>
        <authorList>
            <person name="Carstens A.B."/>
        </authorList>
    </citation>
    <scope>NUCLEOTIDE SEQUENCE [LARGE SCALE GENOMIC DNA]</scope>
</reference>
<organism evidence="1 2">
    <name type="scientific">Pectobacterium phage Clickz_B7</name>
    <dbReference type="NCBI Taxonomy" id="2489624"/>
    <lineage>
        <taxon>Viruses</taxon>
        <taxon>Duplodnaviria</taxon>
        <taxon>Heunggongvirae</taxon>
        <taxon>Uroviricota</taxon>
        <taxon>Caudoviricetes</taxon>
        <taxon>Autographivirales</taxon>
        <taxon>Autoscriptoviridae</taxon>
        <taxon>Corkvirinae</taxon>
        <taxon>Phimunavirus</taxon>
        <taxon>Phimunavirus Clickz</taxon>
    </lineage>
</organism>
<dbReference type="EMBL" id="MK095199">
    <property type="protein sequence ID" value="AZF94393.1"/>
    <property type="molecule type" value="Genomic_DNA"/>
</dbReference>
<name>A0A3G8FHX2_9CAUD</name>
<evidence type="ECO:0000313" key="2">
    <source>
        <dbReference type="Proteomes" id="UP000281907"/>
    </source>
</evidence>
<dbReference type="Proteomes" id="UP000281907">
    <property type="component" value="Segment"/>
</dbReference>
<sequence>MVACFLRTLHFFAPSSLESTLAFFSHCVVALSSLNGYTPLRLRFTVRSSFATRCYTLCRHSFRFSFFVSFVRSSLCIVRN</sequence>
<accession>A0A3G8FHX2</accession>
<protein>
    <submittedName>
        <fullName evidence="1">Uncharacterized protein</fullName>
    </submittedName>
</protein>
<evidence type="ECO:0000313" key="1">
    <source>
        <dbReference type="EMBL" id="AZF94393.1"/>
    </source>
</evidence>